<sequence>IVSTAKGDVRADELEVDIYAQNNFRVVGEANPIPRLEFIHKPTCKQVFDDWLKIALAHDQYQEPPKTIPAPLVKEFLMNGHATLIEMYRNDRPEIKEHVWSQIPEWLKMPEKELYKISIYGRPGKAVYHAFKHYPLNGQVGFVIGSQEPWVEVYANQGRFDFAASFSSIEHSGLGRYGDPMDPIGDLREVWKTSCLLKKGGIFYLGLPRGADTVVFNLHRLYGPARLAMIMAGFEHLATFRDDSPEPAALNRTHFRQNIRDPAFQDLFVLRKL</sequence>
<evidence type="ECO:0000313" key="2">
    <source>
        <dbReference type="Proteomes" id="UP001331761"/>
    </source>
</evidence>
<keyword evidence="2" id="KW-1185">Reference proteome</keyword>
<name>A0AAN8IN41_TRICO</name>
<accession>A0AAN8IN41</accession>
<evidence type="ECO:0000313" key="1">
    <source>
        <dbReference type="EMBL" id="KAK5980594.1"/>
    </source>
</evidence>
<feature type="non-terminal residue" evidence="1">
    <location>
        <position position="1"/>
    </location>
</feature>
<proteinExistence type="predicted"/>
<dbReference type="AlphaFoldDB" id="A0AAN8IN41"/>
<gene>
    <name evidence="1" type="ORF">GCK32_014674</name>
</gene>
<comment type="caution">
    <text evidence="1">The sequence shown here is derived from an EMBL/GenBank/DDBJ whole genome shotgun (WGS) entry which is preliminary data.</text>
</comment>
<protein>
    <submittedName>
        <fullName evidence="1">Uncharacterized protein</fullName>
    </submittedName>
</protein>
<dbReference type="InterPro" id="IPR004951">
    <property type="entry name" value="DUF268_CAE_spp"/>
</dbReference>
<reference evidence="1 2" key="1">
    <citation type="submission" date="2019-10" db="EMBL/GenBank/DDBJ databases">
        <title>Assembly and Annotation for the nematode Trichostrongylus colubriformis.</title>
        <authorList>
            <person name="Martin J."/>
        </authorList>
    </citation>
    <scope>NUCLEOTIDE SEQUENCE [LARGE SCALE GENOMIC DNA]</scope>
    <source>
        <strain evidence="1">G859</strain>
        <tissue evidence="1">Whole worm</tissue>
    </source>
</reference>
<dbReference type="Pfam" id="PF03269">
    <property type="entry name" value="DUF268"/>
    <property type="match status" value="1"/>
</dbReference>
<organism evidence="1 2">
    <name type="scientific">Trichostrongylus colubriformis</name>
    <name type="common">Black scour worm</name>
    <dbReference type="NCBI Taxonomy" id="6319"/>
    <lineage>
        <taxon>Eukaryota</taxon>
        <taxon>Metazoa</taxon>
        <taxon>Ecdysozoa</taxon>
        <taxon>Nematoda</taxon>
        <taxon>Chromadorea</taxon>
        <taxon>Rhabditida</taxon>
        <taxon>Rhabditina</taxon>
        <taxon>Rhabditomorpha</taxon>
        <taxon>Strongyloidea</taxon>
        <taxon>Trichostrongylidae</taxon>
        <taxon>Trichostrongylus</taxon>
    </lineage>
</organism>
<dbReference type="Proteomes" id="UP001331761">
    <property type="component" value="Unassembled WGS sequence"/>
</dbReference>
<dbReference type="EMBL" id="WIXE01007234">
    <property type="protein sequence ID" value="KAK5980594.1"/>
    <property type="molecule type" value="Genomic_DNA"/>
</dbReference>